<keyword evidence="4" id="KW-0732">Signal</keyword>
<dbReference type="AlphaFoldDB" id="A0A918MH31"/>
<keyword evidence="6" id="KW-0106">Calcium</keyword>
<keyword evidence="10" id="KW-1185">Reference proteome</keyword>
<comment type="caution">
    <text evidence="9">The sequence shown here is derived from an EMBL/GenBank/DDBJ whole genome shotgun (WGS) entry which is preliminary data.</text>
</comment>
<evidence type="ECO:0000259" key="8">
    <source>
        <dbReference type="Pfam" id="PF00884"/>
    </source>
</evidence>
<dbReference type="Proteomes" id="UP000634668">
    <property type="component" value="Unassembled WGS sequence"/>
</dbReference>
<comment type="cofactor">
    <cofactor evidence="1">
        <name>Ca(2+)</name>
        <dbReference type="ChEBI" id="CHEBI:29108"/>
    </cofactor>
</comment>
<organism evidence="9 10">
    <name type="scientific">Arenibacter certesii</name>
    <dbReference type="NCBI Taxonomy" id="228955"/>
    <lineage>
        <taxon>Bacteria</taxon>
        <taxon>Pseudomonadati</taxon>
        <taxon>Bacteroidota</taxon>
        <taxon>Flavobacteriia</taxon>
        <taxon>Flavobacteriales</taxon>
        <taxon>Flavobacteriaceae</taxon>
        <taxon>Arenibacter</taxon>
    </lineage>
</organism>
<reference evidence="9" key="1">
    <citation type="journal article" date="2014" name="Int. J. Syst. Evol. Microbiol.">
        <title>Complete genome sequence of Corynebacterium casei LMG S-19264T (=DSM 44701T), isolated from a smear-ripened cheese.</title>
        <authorList>
            <consortium name="US DOE Joint Genome Institute (JGI-PGF)"/>
            <person name="Walter F."/>
            <person name="Albersmeier A."/>
            <person name="Kalinowski J."/>
            <person name="Ruckert C."/>
        </authorList>
    </citation>
    <scope>NUCLEOTIDE SEQUENCE</scope>
    <source>
        <strain evidence="9">KCTC 12113</strain>
    </source>
</reference>
<dbReference type="PANTHER" id="PTHR42693">
    <property type="entry name" value="ARYLSULFATASE FAMILY MEMBER"/>
    <property type="match status" value="1"/>
</dbReference>
<feature type="domain" description="Sulfatase N-terminal" evidence="8">
    <location>
        <begin position="10"/>
        <end position="322"/>
    </location>
</feature>
<dbReference type="Gene3D" id="3.40.720.10">
    <property type="entry name" value="Alkaline Phosphatase, subunit A"/>
    <property type="match status" value="1"/>
</dbReference>
<keyword evidence="3" id="KW-0479">Metal-binding</keyword>
<dbReference type="InterPro" id="IPR050738">
    <property type="entry name" value="Sulfatase"/>
</dbReference>
<evidence type="ECO:0000256" key="7">
    <source>
        <dbReference type="ARBA" id="ARBA00023180"/>
    </source>
</evidence>
<evidence type="ECO:0000256" key="1">
    <source>
        <dbReference type="ARBA" id="ARBA00001913"/>
    </source>
</evidence>
<evidence type="ECO:0000256" key="6">
    <source>
        <dbReference type="ARBA" id="ARBA00022837"/>
    </source>
</evidence>
<evidence type="ECO:0000256" key="5">
    <source>
        <dbReference type="ARBA" id="ARBA00022801"/>
    </source>
</evidence>
<keyword evidence="5" id="KW-0378">Hydrolase</keyword>
<reference evidence="9" key="2">
    <citation type="submission" date="2020-09" db="EMBL/GenBank/DDBJ databases">
        <authorList>
            <person name="Sun Q."/>
            <person name="Kim S."/>
        </authorList>
    </citation>
    <scope>NUCLEOTIDE SEQUENCE</scope>
    <source>
        <strain evidence="9">KCTC 12113</strain>
    </source>
</reference>
<dbReference type="SUPFAM" id="SSF53649">
    <property type="entry name" value="Alkaline phosphatase-like"/>
    <property type="match status" value="1"/>
</dbReference>
<dbReference type="InterPro" id="IPR000917">
    <property type="entry name" value="Sulfatase_N"/>
</dbReference>
<proteinExistence type="inferred from homology"/>
<accession>A0A918MH31</accession>
<dbReference type="Pfam" id="PF00884">
    <property type="entry name" value="Sulfatase"/>
    <property type="match status" value="1"/>
</dbReference>
<keyword evidence="7" id="KW-0325">Glycoprotein</keyword>
<dbReference type="GO" id="GO:0004065">
    <property type="term" value="F:arylsulfatase activity"/>
    <property type="evidence" value="ECO:0007669"/>
    <property type="project" value="TreeGrafter"/>
</dbReference>
<dbReference type="CDD" id="cd16026">
    <property type="entry name" value="GALNS_like"/>
    <property type="match status" value="1"/>
</dbReference>
<evidence type="ECO:0000256" key="4">
    <source>
        <dbReference type="ARBA" id="ARBA00022729"/>
    </source>
</evidence>
<dbReference type="InterPro" id="IPR017850">
    <property type="entry name" value="Alkaline_phosphatase_core_sf"/>
</dbReference>
<comment type="similarity">
    <text evidence="2">Belongs to the sulfatase family.</text>
</comment>
<dbReference type="EMBL" id="BMWP01000001">
    <property type="protein sequence ID" value="GGW21960.1"/>
    <property type="molecule type" value="Genomic_DNA"/>
</dbReference>
<evidence type="ECO:0000313" key="10">
    <source>
        <dbReference type="Proteomes" id="UP000634668"/>
    </source>
</evidence>
<evidence type="ECO:0000256" key="2">
    <source>
        <dbReference type="ARBA" id="ARBA00008779"/>
    </source>
</evidence>
<evidence type="ECO:0000256" key="3">
    <source>
        <dbReference type="ARBA" id="ARBA00022723"/>
    </source>
</evidence>
<evidence type="ECO:0000313" key="9">
    <source>
        <dbReference type="EMBL" id="GGW21960.1"/>
    </source>
</evidence>
<dbReference type="GO" id="GO:0046872">
    <property type="term" value="F:metal ion binding"/>
    <property type="evidence" value="ECO:0007669"/>
    <property type="project" value="UniProtKB-KW"/>
</dbReference>
<sequence length="426" mass="47652">MGFAQNVSQPNIIIIYTDDMGYGDISSFGNPTIHTPELDKMAAEGMKLSQFYVAATVCTPSRAALLTGSYPKRVGLEKGVLFPDSKTGLNPDEETIAEVLKKIDYKTACFGKWHLGHHDKFLPHRQGFDVFYGYPFSNDMSKKEQSLINNRASTYPWKLPVLSQSDTLELDPDQRLSTKVVTQKTINFIKENKASPFFIYLAHPMPHIPIYSSKKFEGKSVRGPYGDTIEEIDWSVGEILKTIKESGIDERTMVIFTSDNGPWKVYKTEGGSAGPLRGGKGTTWEGGQRVPCIVRWPSKVPSGSLQTQVLTNMDLLPTIASICNAELPNVKIDGVDMSAALFDQNHRMTSNPFLYYAKQGKLEGIRDGKYKLLIKDEGTFLFDLESDISEEYNLAEEMPEKISNLKKQMYSLDEKITNGKRPVGTL</sequence>
<gene>
    <name evidence="9" type="primary">arsA</name>
    <name evidence="9" type="ORF">GCM10007383_01030</name>
</gene>
<name>A0A918MH31_9FLAO</name>
<dbReference type="Gene3D" id="3.30.1120.10">
    <property type="match status" value="1"/>
</dbReference>
<dbReference type="PANTHER" id="PTHR42693:SF53">
    <property type="entry name" value="ENDO-4-O-SULFATASE"/>
    <property type="match status" value="1"/>
</dbReference>
<dbReference type="FunFam" id="3.40.720.10:FF:000023">
    <property type="entry name" value="Arylsulfatase A"/>
    <property type="match status" value="1"/>
</dbReference>
<protein>
    <submittedName>
        <fullName evidence="9">Arylsulfatase</fullName>
    </submittedName>
</protein>